<dbReference type="HOGENOM" id="CLU_1343971_0_0_1"/>
<accession>F8PX75</accession>
<proteinExistence type="predicted"/>
<dbReference type="OMA" id="ANYACYN"/>
<sequence>MPWPSERVLDLLTQKASGSFIFASTFIKFVSEAGGMAHQRLLTALKSHQGLDPLYTQVFSHATHPDNARGDVVDLMHVVGAILTIAHPLPLSNLAFLFQVELPDFMRILLRIQSVLLIPDDDREPVYLLHTSLRDYMTTQSRSGVFFIDLTAHHVLIALKFLRLFLRDLQHLYEYKPQGYTRMQRRQIVQPGLTLPQAYIRLFSFH</sequence>
<evidence type="ECO:0000313" key="1">
    <source>
        <dbReference type="EMBL" id="EGN99350.1"/>
    </source>
</evidence>
<keyword evidence="2" id="KW-1185">Reference proteome</keyword>
<dbReference type="InParanoid" id="F8PX75"/>
<dbReference type="EMBL" id="GL945480">
    <property type="protein sequence ID" value="EGN99350.1"/>
    <property type="molecule type" value="Genomic_DNA"/>
</dbReference>
<dbReference type="AlphaFoldDB" id="F8PX75"/>
<dbReference type="Proteomes" id="UP000008063">
    <property type="component" value="Unassembled WGS sequence"/>
</dbReference>
<organism evidence="2">
    <name type="scientific">Serpula lacrymans var. lacrymans (strain S7.3)</name>
    <name type="common">Dry rot fungus</name>
    <dbReference type="NCBI Taxonomy" id="936435"/>
    <lineage>
        <taxon>Eukaryota</taxon>
        <taxon>Fungi</taxon>
        <taxon>Dikarya</taxon>
        <taxon>Basidiomycota</taxon>
        <taxon>Agaricomycotina</taxon>
        <taxon>Agaricomycetes</taxon>
        <taxon>Agaricomycetidae</taxon>
        <taxon>Boletales</taxon>
        <taxon>Coniophorineae</taxon>
        <taxon>Serpulaceae</taxon>
        <taxon>Serpula</taxon>
    </lineage>
</organism>
<dbReference type="STRING" id="936435.F8PX75"/>
<protein>
    <submittedName>
        <fullName evidence="1">Uncharacterized protein</fullName>
    </submittedName>
</protein>
<name>F8PX75_SERL3</name>
<gene>
    <name evidence="1" type="ORF">SERLA73DRAFT_73885</name>
</gene>
<reference evidence="2" key="1">
    <citation type="journal article" date="2011" name="Science">
        <title>The plant cell wall-decomposing machinery underlies the functional diversity of forest fungi.</title>
        <authorList>
            <person name="Eastwood D.C."/>
            <person name="Floudas D."/>
            <person name="Binder M."/>
            <person name="Majcherczyk A."/>
            <person name="Schneider P."/>
            <person name="Aerts A."/>
            <person name="Asiegbu F.O."/>
            <person name="Baker S.E."/>
            <person name="Barry K."/>
            <person name="Bendiksby M."/>
            <person name="Blumentritt M."/>
            <person name="Coutinho P.M."/>
            <person name="Cullen D."/>
            <person name="de Vries R.P."/>
            <person name="Gathman A."/>
            <person name="Goodell B."/>
            <person name="Henrissat B."/>
            <person name="Ihrmark K."/>
            <person name="Kauserud H."/>
            <person name="Kohler A."/>
            <person name="LaButti K."/>
            <person name="Lapidus A."/>
            <person name="Lavin J.L."/>
            <person name="Lee Y.-H."/>
            <person name="Lindquist E."/>
            <person name="Lilly W."/>
            <person name="Lucas S."/>
            <person name="Morin E."/>
            <person name="Murat C."/>
            <person name="Oguiza J.A."/>
            <person name="Park J."/>
            <person name="Pisabarro A.G."/>
            <person name="Riley R."/>
            <person name="Rosling A."/>
            <person name="Salamov A."/>
            <person name="Schmidt O."/>
            <person name="Schmutz J."/>
            <person name="Skrede I."/>
            <person name="Stenlid J."/>
            <person name="Wiebenga A."/>
            <person name="Xie X."/>
            <person name="Kuees U."/>
            <person name="Hibbett D.S."/>
            <person name="Hoffmeister D."/>
            <person name="Hoegberg N."/>
            <person name="Martin F."/>
            <person name="Grigoriev I.V."/>
            <person name="Watkinson S.C."/>
        </authorList>
    </citation>
    <scope>NUCLEOTIDE SEQUENCE [LARGE SCALE GENOMIC DNA]</scope>
    <source>
        <strain evidence="2">strain S7.3</strain>
    </source>
</reference>
<evidence type="ECO:0000313" key="2">
    <source>
        <dbReference type="Proteomes" id="UP000008063"/>
    </source>
</evidence>